<dbReference type="RefSeq" id="WP_107802779.1">
    <property type="nucleotide sequence ID" value="NZ_QAOI01000006.1"/>
</dbReference>
<feature type="coiled-coil region" evidence="1">
    <location>
        <begin position="85"/>
        <end position="136"/>
    </location>
</feature>
<accession>A0A2T5I1M4</accession>
<evidence type="ECO:0000313" key="4">
    <source>
        <dbReference type="Proteomes" id="UP000244128"/>
    </source>
</evidence>
<evidence type="ECO:0000313" key="3">
    <source>
        <dbReference type="EMBL" id="PTQ77730.1"/>
    </source>
</evidence>
<comment type="caution">
    <text evidence="3">The sequence shown here is derived from an EMBL/GenBank/DDBJ whole genome shotgun (WGS) entry which is preliminary data.</text>
</comment>
<reference evidence="3 4" key="1">
    <citation type="submission" date="2018-04" db="EMBL/GenBank/DDBJ databases">
        <title>Active sludge and wastewater microbial communities from Klosterneuburg, Austria.</title>
        <authorList>
            <person name="Wagner M."/>
        </authorList>
    </citation>
    <scope>NUCLEOTIDE SEQUENCE [LARGE SCALE GENOMIC DNA]</scope>
    <source>
        <strain evidence="3 4">Nm49</strain>
    </source>
</reference>
<dbReference type="Proteomes" id="UP000244128">
    <property type="component" value="Unassembled WGS sequence"/>
</dbReference>
<name>A0A2T5I1M4_9PROT</name>
<dbReference type="AlphaFoldDB" id="A0A2T5I1M4"/>
<dbReference type="EMBL" id="QAOI01000006">
    <property type="protein sequence ID" value="PTQ77730.1"/>
    <property type="molecule type" value="Genomic_DNA"/>
</dbReference>
<feature type="chain" id="PRO_5015549972" description="YbgF trimerisation domain-containing protein" evidence="2">
    <location>
        <begin position="19"/>
        <end position="136"/>
    </location>
</feature>
<keyword evidence="1" id="KW-0175">Coiled coil</keyword>
<feature type="signal peptide" evidence="2">
    <location>
        <begin position="1"/>
        <end position="18"/>
    </location>
</feature>
<protein>
    <recommendedName>
        <fullName evidence="5">YbgF trimerisation domain-containing protein</fullName>
    </recommendedName>
</protein>
<keyword evidence="2" id="KW-0732">Signal</keyword>
<evidence type="ECO:0008006" key="5">
    <source>
        <dbReference type="Google" id="ProtNLM"/>
    </source>
</evidence>
<organism evidence="3 4">
    <name type="scientific">Nitrosomonas oligotropha</name>
    <dbReference type="NCBI Taxonomy" id="42354"/>
    <lineage>
        <taxon>Bacteria</taxon>
        <taxon>Pseudomonadati</taxon>
        <taxon>Pseudomonadota</taxon>
        <taxon>Betaproteobacteria</taxon>
        <taxon>Nitrosomonadales</taxon>
        <taxon>Nitrosomonadaceae</taxon>
        <taxon>Nitrosomonas</taxon>
    </lineage>
</organism>
<evidence type="ECO:0000256" key="1">
    <source>
        <dbReference type="SAM" id="Coils"/>
    </source>
</evidence>
<gene>
    <name evidence="3" type="ORF">C8R26_10676</name>
</gene>
<sequence>MRTILFFLALTFSLMAWADEDKGATDTEKQSRQLEKALARIQQESQSIQQQFMMIQELRRNDIAEPPMNIPLPSTPGQSIPVPNYNNLMQQKQERDQRIEKYTADLNRLYARFTELENEKQDILEQIKSLEQKTEE</sequence>
<feature type="coiled-coil region" evidence="1">
    <location>
        <begin position="24"/>
        <end position="51"/>
    </location>
</feature>
<evidence type="ECO:0000256" key="2">
    <source>
        <dbReference type="SAM" id="SignalP"/>
    </source>
</evidence>
<proteinExistence type="predicted"/>